<dbReference type="InterPro" id="IPR029787">
    <property type="entry name" value="Nucleotide_cyclase"/>
</dbReference>
<feature type="domain" description="GGDEF" evidence="2">
    <location>
        <begin position="203"/>
        <end position="337"/>
    </location>
</feature>
<feature type="region of interest" description="Disordered" evidence="1">
    <location>
        <begin position="343"/>
        <end position="376"/>
    </location>
</feature>
<dbReference type="PANTHER" id="PTHR46663">
    <property type="entry name" value="DIGUANYLATE CYCLASE DGCT-RELATED"/>
    <property type="match status" value="1"/>
</dbReference>
<dbReference type="PANTHER" id="PTHR46663:SF4">
    <property type="entry name" value="DIGUANYLATE CYCLASE DGCT-RELATED"/>
    <property type="match status" value="1"/>
</dbReference>
<reference evidence="4" key="1">
    <citation type="journal article" date="2019" name="Int. J. Syst. Evol. Microbiol.">
        <title>The Global Catalogue of Microorganisms (GCM) 10K type strain sequencing project: providing services to taxonomists for standard genome sequencing and annotation.</title>
        <authorList>
            <consortium name="The Broad Institute Genomics Platform"/>
            <consortium name="The Broad Institute Genome Sequencing Center for Infectious Disease"/>
            <person name="Wu L."/>
            <person name="Ma J."/>
        </authorList>
    </citation>
    <scope>NUCLEOTIDE SEQUENCE [LARGE SCALE GENOMIC DNA]</scope>
    <source>
        <strain evidence="4">CCUG 56029</strain>
    </source>
</reference>
<dbReference type="InterPro" id="IPR052163">
    <property type="entry name" value="DGC-Regulatory_Protein"/>
</dbReference>
<keyword evidence="3" id="KW-0548">Nucleotidyltransferase</keyword>
<dbReference type="EMBL" id="JBHUEN010000013">
    <property type="protein sequence ID" value="MFD1881049.1"/>
    <property type="molecule type" value="Genomic_DNA"/>
</dbReference>
<dbReference type="InterPro" id="IPR043128">
    <property type="entry name" value="Rev_trsase/Diguanyl_cyclase"/>
</dbReference>
<comment type="caution">
    <text evidence="3">The sequence shown here is derived from an EMBL/GenBank/DDBJ whole genome shotgun (WGS) entry which is preliminary data.</text>
</comment>
<dbReference type="CDD" id="cd01949">
    <property type="entry name" value="GGDEF"/>
    <property type="match status" value="1"/>
</dbReference>
<dbReference type="NCBIfam" id="TIGR00254">
    <property type="entry name" value="GGDEF"/>
    <property type="match status" value="1"/>
</dbReference>
<keyword evidence="3" id="KW-0808">Transferase</keyword>
<evidence type="ECO:0000259" key="2">
    <source>
        <dbReference type="PROSITE" id="PS50887"/>
    </source>
</evidence>
<protein>
    <submittedName>
        <fullName evidence="3">Diguanylate cyclase domain-containing protein</fullName>
        <ecNumber evidence="3">2.7.7.65</ecNumber>
    </submittedName>
</protein>
<sequence>MQNTEASSAGWTLEDLLHRMMPMHLLVDGSGLIRSAGRTMARMGITAGQSRLFDAFEPAQSRGRSGTQPDIAELASGRRLFLRQKEAPHLTIRGHGAPVPGTETGVLLNFGFGVALPEAVVALGMTDEDSVPSDLCMEMLFLQEANNAVRAELTNTSVRLEEARLQAERQAFTDPMTGLYNRRGLEVALSMLVRRMDGVAQAPEFVIAHLDLDRFKEVNDTGGHLIGDAVLCAVAERLRAQMRARDTVARVGGDEFVMLISESLDDAALDRLGRRMITRIEEPIEVAGREWKVSASIGMARPERGGRQTYDALIRRADKALYLAKQNGRGRTEIYSEILEEPGPQISVPTHQAPGHAAALGNGAGPEISGGAVPNP</sequence>
<accession>A0ABW4R4B0</accession>
<keyword evidence="4" id="KW-1185">Reference proteome</keyword>
<dbReference type="EC" id="2.7.7.65" evidence="3"/>
<proteinExistence type="predicted"/>
<dbReference type="SUPFAM" id="SSF55073">
    <property type="entry name" value="Nucleotide cyclase"/>
    <property type="match status" value="1"/>
</dbReference>
<dbReference type="PROSITE" id="PS50887">
    <property type="entry name" value="GGDEF"/>
    <property type="match status" value="1"/>
</dbReference>
<organism evidence="3 4">
    <name type="scientific">Paracoccus pacificus</name>
    <dbReference type="NCBI Taxonomy" id="1463598"/>
    <lineage>
        <taxon>Bacteria</taxon>
        <taxon>Pseudomonadati</taxon>
        <taxon>Pseudomonadota</taxon>
        <taxon>Alphaproteobacteria</taxon>
        <taxon>Rhodobacterales</taxon>
        <taxon>Paracoccaceae</taxon>
        <taxon>Paracoccus</taxon>
    </lineage>
</organism>
<dbReference type="RefSeq" id="WP_379140572.1">
    <property type="nucleotide sequence ID" value="NZ_JBHUEN010000013.1"/>
</dbReference>
<dbReference type="GO" id="GO:0052621">
    <property type="term" value="F:diguanylate cyclase activity"/>
    <property type="evidence" value="ECO:0007669"/>
    <property type="project" value="UniProtKB-EC"/>
</dbReference>
<evidence type="ECO:0000256" key="1">
    <source>
        <dbReference type="SAM" id="MobiDB-lite"/>
    </source>
</evidence>
<dbReference type="Gene3D" id="3.30.70.270">
    <property type="match status" value="1"/>
</dbReference>
<dbReference type="SMART" id="SM00267">
    <property type="entry name" value="GGDEF"/>
    <property type="match status" value="1"/>
</dbReference>
<dbReference type="InterPro" id="IPR000160">
    <property type="entry name" value="GGDEF_dom"/>
</dbReference>
<dbReference type="Proteomes" id="UP001597213">
    <property type="component" value="Unassembled WGS sequence"/>
</dbReference>
<evidence type="ECO:0000313" key="4">
    <source>
        <dbReference type="Proteomes" id="UP001597213"/>
    </source>
</evidence>
<name>A0ABW4R4B0_9RHOB</name>
<evidence type="ECO:0000313" key="3">
    <source>
        <dbReference type="EMBL" id="MFD1881049.1"/>
    </source>
</evidence>
<gene>
    <name evidence="3" type="ORF">ACFSCT_04885</name>
</gene>
<dbReference type="Pfam" id="PF00990">
    <property type="entry name" value="GGDEF"/>
    <property type="match status" value="1"/>
</dbReference>